<feature type="region of interest" description="Disordered" evidence="1">
    <location>
        <begin position="127"/>
        <end position="148"/>
    </location>
</feature>
<comment type="caution">
    <text evidence="2">The sequence shown here is derived from an EMBL/GenBank/DDBJ whole genome shotgun (WGS) entry which is preliminary data.</text>
</comment>
<keyword evidence="3" id="KW-1185">Reference proteome</keyword>
<dbReference type="Proteomes" id="UP001295684">
    <property type="component" value="Unassembled WGS sequence"/>
</dbReference>
<feature type="compositionally biased region" description="Polar residues" evidence="1">
    <location>
        <begin position="7"/>
        <end position="21"/>
    </location>
</feature>
<gene>
    <name evidence="2" type="ORF">ECRASSUSDP1_LOCUS1714</name>
</gene>
<proteinExistence type="predicted"/>
<protein>
    <submittedName>
        <fullName evidence="2">Uncharacterized protein</fullName>
    </submittedName>
</protein>
<feature type="region of interest" description="Disordered" evidence="1">
    <location>
        <begin position="507"/>
        <end position="543"/>
    </location>
</feature>
<reference evidence="2" key="1">
    <citation type="submission" date="2023-07" db="EMBL/GenBank/DDBJ databases">
        <authorList>
            <consortium name="AG Swart"/>
            <person name="Singh M."/>
            <person name="Singh A."/>
            <person name="Seah K."/>
            <person name="Emmerich C."/>
        </authorList>
    </citation>
    <scope>NUCLEOTIDE SEQUENCE</scope>
    <source>
        <strain evidence="2">DP1</strain>
    </source>
</reference>
<organism evidence="2 3">
    <name type="scientific">Euplotes crassus</name>
    <dbReference type="NCBI Taxonomy" id="5936"/>
    <lineage>
        <taxon>Eukaryota</taxon>
        <taxon>Sar</taxon>
        <taxon>Alveolata</taxon>
        <taxon>Ciliophora</taxon>
        <taxon>Intramacronucleata</taxon>
        <taxon>Spirotrichea</taxon>
        <taxon>Hypotrichia</taxon>
        <taxon>Euplotida</taxon>
        <taxon>Euplotidae</taxon>
        <taxon>Moneuplotes</taxon>
    </lineage>
</organism>
<feature type="compositionally biased region" description="Basic residues" evidence="1">
    <location>
        <begin position="512"/>
        <end position="526"/>
    </location>
</feature>
<evidence type="ECO:0000313" key="2">
    <source>
        <dbReference type="EMBL" id="CAI2360412.1"/>
    </source>
</evidence>
<sequence>MKGKTLTRVTRNNSAQQSANQDLKNIKAPFGFRKDSSTVLQKRREVDLQNPNCTNIKIETEFAVNFTPEVDKGTRVTVEDIDSFQLAPNKDSRDTKLNPYTHMETDPINCFSTQKVSQKKSTKNYSKIYNYNDKKSKSRSKSGSKEHSMRFSADKLKFVSGGGLKYSSLSSKRRMTKKGLEIACLIPAPKKTFKFEKLQSEENKFIRHKNNYVSTFSPTEIQDIIHKRNLEKLQFNSKTISLNKLSKINGNKTRYSRKTLCQLREAKLRAANNGNDSYIKIKETSIAGDAFELKPKKKRTIKSAVHKKVPIKILANSLTNFQILQEEKNSQCRFISCNQNQAGHKLIVSGESCDIDQLKTVSNRNNDNILVYAKKRRSASSKIQNSGSIPKSNKNHYCAQGQITTSSQNENPLDEDLGQSTIVTKDSIPRLLPNYQAIDFKQSIDQKLIHDSVASAQSKSFEFNTSRSVDESEVAIKPRPTIKCEIKTILNPENSTMNFNSSRVDIAETKHGKAKKKASRKRKKILPKFGSSSKLGLNSAKQL</sequence>
<evidence type="ECO:0000313" key="3">
    <source>
        <dbReference type="Proteomes" id="UP001295684"/>
    </source>
</evidence>
<dbReference type="AlphaFoldDB" id="A0AAD1U4M0"/>
<feature type="region of interest" description="Disordered" evidence="1">
    <location>
        <begin position="1"/>
        <end position="21"/>
    </location>
</feature>
<feature type="compositionally biased region" description="Polar residues" evidence="1">
    <location>
        <begin position="530"/>
        <end position="543"/>
    </location>
</feature>
<accession>A0AAD1U4M0</accession>
<dbReference type="EMBL" id="CAMPGE010001616">
    <property type="protein sequence ID" value="CAI2360412.1"/>
    <property type="molecule type" value="Genomic_DNA"/>
</dbReference>
<name>A0AAD1U4M0_EUPCR</name>
<evidence type="ECO:0000256" key="1">
    <source>
        <dbReference type="SAM" id="MobiDB-lite"/>
    </source>
</evidence>